<accession>A0A811GC12</accession>
<dbReference type="Proteomes" id="UP000489961">
    <property type="component" value="Unassembled WGS sequence"/>
</dbReference>
<keyword evidence="2" id="KW-0732">Signal</keyword>
<feature type="region of interest" description="Disordered" evidence="1">
    <location>
        <begin position="48"/>
        <end position="93"/>
    </location>
</feature>
<proteinExistence type="predicted"/>
<feature type="compositionally biased region" description="Low complexity" evidence="1">
    <location>
        <begin position="62"/>
        <end position="74"/>
    </location>
</feature>
<evidence type="ECO:0000256" key="1">
    <source>
        <dbReference type="SAM" id="MobiDB-lite"/>
    </source>
</evidence>
<evidence type="ECO:0000256" key="2">
    <source>
        <dbReference type="SAM" id="SignalP"/>
    </source>
</evidence>
<dbReference type="RefSeq" id="WP_174559368.1">
    <property type="nucleotide sequence ID" value="NZ_CADDTS010000025.1"/>
</dbReference>
<evidence type="ECO:0000313" key="4">
    <source>
        <dbReference type="Proteomes" id="UP000489961"/>
    </source>
</evidence>
<reference evidence="3 4" key="1">
    <citation type="submission" date="2020-02" db="EMBL/GenBank/DDBJ databases">
        <authorList>
            <person name="Chaudhuri R."/>
        </authorList>
    </citation>
    <scope>NUCLEOTIDE SEQUENCE [LARGE SCALE GENOMIC DNA]</scope>
    <source>
        <strain evidence="3">SFB21</strain>
    </source>
</reference>
<feature type="signal peptide" evidence="2">
    <location>
        <begin position="1"/>
        <end position="34"/>
    </location>
</feature>
<gene>
    <name evidence="3" type="ORF">SFB21_1448</name>
</gene>
<protein>
    <submittedName>
        <fullName evidence="3">Uncharacterized protein</fullName>
    </submittedName>
</protein>
<dbReference type="AlphaFoldDB" id="A0A811GC12"/>
<name>A0A811GC12_9GAMM</name>
<feature type="chain" id="PRO_5032726134" evidence="2">
    <location>
        <begin position="35"/>
        <end position="93"/>
    </location>
</feature>
<comment type="caution">
    <text evidence="3">The sequence shown here is derived from an EMBL/GenBank/DDBJ whole genome shotgun (WGS) entry which is preliminary data.</text>
</comment>
<evidence type="ECO:0000313" key="3">
    <source>
        <dbReference type="EMBL" id="CAB1214129.1"/>
    </source>
</evidence>
<sequence length="93" mass="10807">MKMHDKNGCDSQRFKIKKIMAMNLLLLMCSWGNAETYLSDHKLAEQQSDAKHMDTQSIQRLQKSIQQPVEQQQQESKALSNQNSQEIQQQTID</sequence>
<feature type="compositionally biased region" description="Polar residues" evidence="1">
    <location>
        <begin position="75"/>
        <end position="93"/>
    </location>
</feature>
<dbReference type="EMBL" id="CADDTS010000025">
    <property type="protein sequence ID" value="CAB1214129.1"/>
    <property type="molecule type" value="Genomic_DNA"/>
</dbReference>
<organism evidence="3 4">
    <name type="scientific">Acinetobacter bouvetii</name>
    <dbReference type="NCBI Taxonomy" id="202951"/>
    <lineage>
        <taxon>Bacteria</taxon>
        <taxon>Pseudomonadati</taxon>
        <taxon>Pseudomonadota</taxon>
        <taxon>Gammaproteobacteria</taxon>
        <taxon>Moraxellales</taxon>
        <taxon>Moraxellaceae</taxon>
        <taxon>Acinetobacter</taxon>
    </lineage>
</organism>